<name>A0A4R9LWG9_9LEPT</name>
<dbReference type="AlphaFoldDB" id="A0A4R9LWG9"/>
<sequence length="267" mass="30611">MAQQATQAINPSLETEAWDLFEVGANEEVLLLAKKNPNHYYLQHLSYLASFELNGRGYLPSPKGISSLSPVVEALANFEMGKDKEAAKQISLYFNQTNNPICYAIINLAMKVYFRSENFAEAKTILSLYKKKHNDVSFIKEEITATYHLRKHEEVIKLFRENLKSLNDVEIHKMVGMSLLFLDRHKEASVIFENIPGKLTLPSFEDKKESYSHLFSKIANLEPRVEELSNRELEDMGFAYLFHGEYEKAEKTFLSLTSKLKSSLCNV</sequence>
<protein>
    <recommendedName>
        <fullName evidence="3">Tetratricopeptide repeat protein</fullName>
    </recommendedName>
</protein>
<dbReference type="InterPro" id="IPR011990">
    <property type="entry name" value="TPR-like_helical_dom_sf"/>
</dbReference>
<accession>A0A4R9LWG9</accession>
<evidence type="ECO:0000313" key="2">
    <source>
        <dbReference type="Proteomes" id="UP000298058"/>
    </source>
</evidence>
<proteinExistence type="predicted"/>
<keyword evidence="2" id="KW-1185">Reference proteome</keyword>
<dbReference type="EMBL" id="RQHW01000047">
    <property type="protein sequence ID" value="TGN18580.1"/>
    <property type="molecule type" value="Genomic_DNA"/>
</dbReference>
<dbReference type="RefSeq" id="WP_135761263.1">
    <property type="nucleotide sequence ID" value="NZ_RQHW01000047.1"/>
</dbReference>
<dbReference type="Gene3D" id="1.25.40.10">
    <property type="entry name" value="Tetratricopeptide repeat domain"/>
    <property type="match status" value="1"/>
</dbReference>
<dbReference type="OrthoDB" id="343191at2"/>
<dbReference type="Proteomes" id="UP000298058">
    <property type="component" value="Unassembled WGS sequence"/>
</dbReference>
<evidence type="ECO:0008006" key="3">
    <source>
        <dbReference type="Google" id="ProtNLM"/>
    </source>
</evidence>
<organism evidence="1 2">
    <name type="scientific">Leptospira idonii</name>
    <dbReference type="NCBI Taxonomy" id="1193500"/>
    <lineage>
        <taxon>Bacteria</taxon>
        <taxon>Pseudomonadati</taxon>
        <taxon>Spirochaetota</taxon>
        <taxon>Spirochaetia</taxon>
        <taxon>Leptospirales</taxon>
        <taxon>Leptospiraceae</taxon>
        <taxon>Leptospira</taxon>
    </lineage>
</organism>
<comment type="caution">
    <text evidence="1">The sequence shown here is derived from an EMBL/GenBank/DDBJ whole genome shotgun (WGS) entry which is preliminary data.</text>
</comment>
<gene>
    <name evidence="1" type="ORF">EHS15_14455</name>
</gene>
<evidence type="ECO:0000313" key="1">
    <source>
        <dbReference type="EMBL" id="TGN18580.1"/>
    </source>
</evidence>
<reference evidence="1" key="1">
    <citation type="journal article" date="2019" name="PLoS Negl. Trop. Dis.">
        <title>Revisiting the worldwide diversity of Leptospira species in the environment.</title>
        <authorList>
            <person name="Vincent A.T."/>
            <person name="Schiettekatte O."/>
            <person name="Bourhy P."/>
            <person name="Veyrier F.J."/>
            <person name="Picardeau M."/>
        </authorList>
    </citation>
    <scope>NUCLEOTIDE SEQUENCE [LARGE SCALE GENOMIC DNA]</scope>
    <source>
        <strain evidence="1">201300427</strain>
    </source>
</reference>